<keyword evidence="4" id="KW-0145">Chemotaxis</keyword>
<dbReference type="GO" id="GO:0006935">
    <property type="term" value="P:chemotaxis"/>
    <property type="evidence" value="ECO:0007669"/>
    <property type="project" value="UniProtKB-KW"/>
</dbReference>
<evidence type="ECO:0000256" key="10">
    <source>
        <dbReference type="PROSITE-ProRule" id="PRU00284"/>
    </source>
</evidence>
<evidence type="ECO:0000256" key="6">
    <source>
        <dbReference type="ARBA" id="ARBA00022989"/>
    </source>
</evidence>
<dbReference type="FunFam" id="1.10.287.950:FF:000001">
    <property type="entry name" value="Methyl-accepting chemotaxis sensory transducer"/>
    <property type="match status" value="1"/>
</dbReference>
<comment type="subcellular location">
    <subcellularLocation>
        <location evidence="1">Cell membrane</location>
        <topology evidence="1">Multi-pass membrane protein</topology>
    </subcellularLocation>
</comment>
<dbReference type="AlphaFoldDB" id="A0A432ZM12"/>
<dbReference type="EMBL" id="PIQH01000009">
    <property type="protein sequence ID" value="RUO78822.1"/>
    <property type="molecule type" value="Genomic_DNA"/>
</dbReference>
<dbReference type="SMART" id="SM00304">
    <property type="entry name" value="HAMP"/>
    <property type="match status" value="1"/>
</dbReference>
<dbReference type="RefSeq" id="WP_126842393.1">
    <property type="nucleotide sequence ID" value="NZ_PIQH01000009.1"/>
</dbReference>
<protein>
    <recommendedName>
        <fullName evidence="16">Methyl-accepting chemotaxis protein</fullName>
    </recommendedName>
</protein>
<dbReference type="Proteomes" id="UP000287996">
    <property type="component" value="Unassembled WGS sequence"/>
</dbReference>
<dbReference type="Pfam" id="PF00672">
    <property type="entry name" value="HAMP"/>
    <property type="match status" value="1"/>
</dbReference>
<reference evidence="14 15" key="1">
    <citation type="journal article" date="2011" name="Front. Microbiol.">
        <title>Genomic signatures of strain selection and enhancement in Bacillus atrophaeus var. globigii, a historical biowarfare simulant.</title>
        <authorList>
            <person name="Gibbons H.S."/>
            <person name="Broomall S.M."/>
            <person name="McNew L.A."/>
            <person name="Daligault H."/>
            <person name="Chapman C."/>
            <person name="Bruce D."/>
            <person name="Karavis M."/>
            <person name="Krepps M."/>
            <person name="McGregor P.A."/>
            <person name="Hong C."/>
            <person name="Park K.H."/>
            <person name="Akmal A."/>
            <person name="Feldman A."/>
            <person name="Lin J.S."/>
            <person name="Chang W.E."/>
            <person name="Higgs B.W."/>
            <person name="Demirev P."/>
            <person name="Lindquist J."/>
            <person name="Liem A."/>
            <person name="Fochler E."/>
            <person name="Read T.D."/>
            <person name="Tapia R."/>
            <person name="Johnson S."/>
            <person name="Bishop-Lilly K.A."/>
            <person name="Detter C."/>
            <person name="Han C."/>
            <person name="Sozhamannan S."/>
            <person name="Rosenzweig C.N."/>
            <person name="Skowronski E.W."/>
        </authorList>
    </citation>
    <scope>NUCLEOTIDE SEQUENCE [LARGE SCALE GENOMIC DNA]</scope>
    <source>
        <strain evidence="14 15">CC-PW-9</strain>
    </source>
</reference>
<comment type="similarity">
    <text evidence="9">Belongs to the methyl-accepting chemotaxis (MCP) protein family.</text>
</comment>
<keyword evidence="2" id="KW-1003">Cell membrane</keyword>
<dbReference type="SMART" id="SM00283">
    <property type="entry name" value="MA"/>
    <property type="match status" value="1"/>
</dbReference>
<dbReference type="PROSITE" id="PS50885">
    <property type="entry name" value="HAMP"/>
    <property type="match status" value="1"/>
</dbReference>
<organism evidence="14 15">
    <name type="scientific">Idiomarina tyrosinivorans</name>
    <dbReference type="NCBI Taxonomy" id="1445662"/>
    <lineage>
        <taxon>Bacteria</taxon>
        <taxon>Pseudomonadati</taxon>
        <taxon>Pseudomonadota</taxon>
        <taxon>Gammaproteobacteria</taxon>
        <taxon>Alteromonadales</taxon>
        <taxon>Idiomarinaceae</taxon>
        <taxon>Idiomarina</taxon>
    </lineage>
</organism>
<dbReference type="PANTHER" id="PTHR32089">
    <property type="entry name" value="METHYL-ACCEPTING CHEMOTAXIS PROTEIN MCPB"/>
    <property type="match status" value="1"/>
</dbReference>
<accession>A0A432ZM12</accession>
<proteinExistence type="inferred from homology"/>
<keyword evidence="5 11" id="KW-0812">Transmembrane</keyword>
<dbReference type="InterPro" id="IPR033479">
    <property type="entry name" value="dCache_1"/>
</dbReference>
<feature type="domain" description="Methyl-accepting transducer" evidence="12">
    <location>
        <begin position="365"/>
        <end position="601"/>
    </location>
</feature>
<evidence type="ECO:0000256" key="4">
    <source>
        <dbReference type="ARBA" id="ARBA00022500"/>
    </source>
</evidence>
<feature type="transmembrane region" description="Helical" evidence="11">
    <location>
        <begin position="7"/>
        <end position="30"/>
    </location>
</feature>
<keyword evidence="7 11" id="KW-0472">Membrane</keyword>
<dbReference type="PANTHER" id="PTHR32089:SF39">
    <property type="entry name" value="METHYL-ACCEPTING CHEMOTAXIS PROTEIN HLYB"/>
    <property type="match status" value="1"/>
</dbReference>
<evidence type="ECO:0000256" key="5">
    <source>
        <dbReference type="ARBA" id="ARBA00022692"/>
    </source>
</evidence>
<evidence type="ECO:0000313" key="14">
    <source>
        <dbReference type="EMBL" id="RUO78822.1"/>
    </source>
</evidence>
<comment type="caution">
    <text evidence="14">The sequence shown here is derived from an EMBL/GenBank/DDBJ whole genome shotgun (WGS) entry which is preliminary data.</text>
</comment>
<feature type="domain" description="HAMP" evidence="13">
    <location>
        <begin position="306"/>
        <end position="360"/>
    </location>
</feature>
<dbReference type="CDD" id="cd12912">
    <property type="entry name" value="PDC2_MCP_like"/>
    <property type="match status" value="1"/>
</dbReference>
<keyword evidence="15" id="KW-1185">Reference proteome</keyword>
<dbReference type="InterPro" id="IPR004089">
    <property type="entry name" value="MCPsignal_dom"/>
</dbReference>
<dbReference type="Gene3D" id="3.30.450.20">
    <property type="entry name" value="PAS domain"/>
    <property type="match status" value="1"/>
</dbReference>
<dbReference type="CDD" id="cd11386">
    <property type="entry name" value="MCP_signal"/>
    <property type="match status" value="1"/>
</dbReference>
<dbReference type="Gene3D" id="1.10.287.950">
    <property type="entry name" value="Methyl-accepting chemotaxis protein"/>
    <property type="match status" value="1"/>
</dbReference>
<dbReference type="Pfam" id="PF00015">
    <property type="entry name" value="MCPsignal"/>
    <property type="match status" value="1"/>
</dbReference>
<evidence type="ECO:0000256" key="9">
    <source>
        <dbReference type="ARBA" id="ARBA00029447"/>
    </source>
</evidence>
<dbReference type="OrthoDB" id="2489132at2"/>
<evidence type="ECO:0000313" key="15">
    <source>
        <dbReference type="Proteomes" id="UP000287996"/>
    </source>
</evidence>
<evidence type="ECO:0008006" key="16">
    <source>
        <dbReference type="Google" id="ProtNLM"/>
    </source>
</evidence>
<dbReference type="CDD" id="cd06225">
    <property type="entry name" value="HAMP"/>
    <property type="match status" value="1"/>
</dbReference>
<sequence length="637" mass="69459">MKIQTQLVSGISAALLLLVIVSVGVSTWVMRDLLTNRLENNELPAVLGDVQGKIALSLSQPIEVAQAVANNRFMTHWSAQGEDSSQRQLLIDYLTSVSQRNNFVSAFFVSQSSLNYYTEQGVLKQLSRSAERDQWFFEFLNSSNDIALNFDVDEGTGIPTVFVNVRAKYDNQLVGVAGVGQSLQALQQTVRQYHLGDQGSVYLVSADGTVQVHPTRKDFPQLGKLLTPEAAKQLLGGDGVQQTMIDRNGDSWLVGSAPLPNTDWRVVAEVPRAELLSGLNTATIMIVVLCLLICAAFIAIGVWFSRRLVKPLKLLTRRLSAMASDGGDLTQRIDIDSDDEVGELAQSFNRFIANLRNIVDAVRESSLQLAQRVDSITEAMRTVRGRAAEQNEKTDMSSVAMNEMETTIKDIANNASQTANMASEANQHGRVGTDSVSAALTRMNTLNQSMEEADQTVSMLAKDVDSISDIANTIIAISEQTNLLALNAAIESARAGEAGRGFAVVADEVRMLSQRTAQSTDQIQQQLSRLQSSAQKAVEAMQAGQRLSQETAEAVNQTGEELQIIADLITQTSDMSTQIATATEEQAQVGQNVAENIHEMAQLSQAVADDIQRSENDCEQMAELAKQLRQRLSQFST</sequence>
<evidence type="ECO:0000256" key="8">
    <source>
        <dbReference type="ARBA" id="ARBA00023224"/>
    </source>
</evidence>
<keyword evidence="6 11" id="KW-1133">Transmembrane helix</keyword>
<keyword evidence="3" id="KW-0488">Methylation</keyword>
<dbReference type="PROSITE" id="PS50111">
    <property type="entry name" value="CHEMOTAXIS_TRANSDUC_2"/>
    <property type="match status" value="1"/>
</dbReference>
<gene>
    <name evidence="14" type="ORF">CWI84_09660</name>
</gene>
<evidence type="ECO:0000256" key="2">
    <source>
        <dbReference type="ARBA" id="ARBA00022475"/>
    </source>
</evidence>
<evidence type="ECO:0000259" key="13">
    <source>
        <dbReference type="PROSITE" id="PS50885"/>
    </source>
</evidence>
<evidence type="ECO:0000256" key="1">
    <source>
        <dbReference type="ARBA" id="ARBA00004651"/>
    </source>
</evidence>
<feature type="transmembrane region" description="Helical" evidence="11">
    <location>
        <begin position="282"/>
        <end position="304"/>
    </location>
</feature>
<evidence type="ECO:0000256" key="7">
    <source>
        <dbReference type="ARBA" id="ARBA00023136"/>
    </source>
</evidence>
<dbReference type="GO" id="GO:0005886">
    <property type="term" value="C:plasma membrane"/>
    <property type="evidence" value="ECO:0007669"/>
    <property type="project" value="UniProtKB-SubCell"/>
</dbReference>
<evidence type="ECO:0000259" key="12">
    <source>
        <dbReference type="PROSITE" id="PS50111"/>
    </source>
</evidence>
<dbReference type="SUPFAM" id="SSF58104">
    <property type="entry name" value="Methyl-accepting chemotaxis protein (MCP) signaling domain"/>
    <property type="match status" value="1"/>
</dbReference>
<dbReference type="InterPro" id="IPR003660">
    <property type="entry name" value="HAMP_dom"/>
</dbReference>
<evidence type="ECO:0000256" key="3">
    <source>
        <dbReference type="ARBA" id="ARBA00022481"/>
    </source>
</evidence>
<dbReference type="GO" id="GO:0007165">
    <property type="term" value="P:signal transduction"/>
    <property type="evidence" value="ECO:0007669"/>
    <property type="project" value="UniProtKB-KW"/>
</dbReference>
<dbReference type="Pfam" id="PF02743">
    <property type="entry name" value="dCache_1"/>
    <property type="match status" value="1"/>
</dbReference>
<evidence type="ECO:0000256" key="11">
    <source>
        <dbReference type="SAM" id="Phobius"/>
    </source>
</evidence>
<keyword evidence="8 10" id="KW-0807">Transducer</keyword>
<name>A0A432ZM12_9GAMM</name>